<proteinExistence type="predicted"/>
<keyword evidence="1" id="KW-1133">Transmembrane helix</keyword>
<dbReference type="AlphaFoldDB" id="A0A2S9YD64"/>
<evidence type="ECO:0000313" key="2">
    <source>
        <dbReference type="EMBL" id="PRQ03057.1"/>
    </source>
</evidence>
<feature type="transmembrane region" description="Helical" evidence="1">
    <location>
        <begin position="203"/>
        <end position="227"/>
    </location>
</feature>
<keyword evidence="1" id="KW-0472">Membrane</keyword>
<feature type="transmembrane region" description="Helical" evidence="1">
    <location>
        <begin position="123"/>
        <end position="144"/>
    </location>
</feature>
<comment type="caution">
    <text evidence="2">The sequence shown here is derived from an EMBL/GenBank/DDBJ whole genome shotgun (WGS) entry which is preliminary data.</text>
</comment>
<keyword evidence="3" id="KW-1185">Reference proteome</keyword>
<organism evidence="2 3">
    <name type="scientific">Enhygromyxa salina</name>
    <dbReference type="NCBI Taxonomy" id="215803"/>
    <lineage>
        <taxon>Bacteria</taxon>
        <taxon>Pseudomonadati</taxon>
        <taxon>Myxococcota</taxon>
        <taxon>Polyangia</taxon>
        <taxon>Nannocystales</taxon>
        <taxon>Nannocystaceae</taxon>
        <taxon>Enhygromyxa</taxon>
    </lineage>
</organism>
<name>A0A2S9YD64_9BACT</name>
<dbReference type="RefSeq" id="WP_106391272.1">
    <property type="nucleotide sequence ID" value="NZ_PVNK01000107.1"/>
</dbReference>
<evidence type="ECO:0000313" key="3">
    <source>
        <dbReference type="Proteomes" id="UP000237968"/>
    </source>
</evidence>
<evidence type="ECO:0000256" key="1">
    <source>
        <dbReference type="SAM" id="Phobius"/>
    </source>
</evidence>
<accession>A0A2S9YD64</accession>
<gene>
    <name evidence="2" type="ORF">ENSA5_18280</name>
</gene>
<dbReference type="Proteomes" id="UP000237968">
    <property type="component" value="Unassembled WGS sequence"/>
</dbReference>
<dbReference type="EMBL" id="PVNK01000107">
    <property type="protein sequence ID" value="PRQ03057.1"/>
    <property type="molecule type" value="Genomic_DNA"/>
</dbReference>
<feature type="transmembrane region" description="Helical" evidence="1">
    <location>
        <begin position="171"/>
        <end position="191"/>
    </location>
</feature>
<dbReference type="OrthoDB" id="9864372at2"/>
<sequence length="262" mass="26305">MFAPVFAALLANAAPSSPTLGPTDESALYEPPVEDSVIEPVEITPPPPVPEAPVPEAPVPGAPVPEPALDHAAVFVQPALPPPPPPPDGAGRLVGGSLAIGLGLAASAAVIGEVAGGDGDPRFVASTFIPLGLASIGVGTYLLVRGAKARANFNEWRAFTNAKSRPTGNGLLVGGTMSTVIGGVSLVAAAAQAREPDAFDSLLAPTLFAVGGAGVAVGVGALTWGLLRRSRYRTWRQSTFLSAAPTLTPLRGGVSFGVVGQF</sequence>
<reference evidence="2 3" key="1">
    <citation type="submission" date="2018-03" db="EMBL/GenBank/DDBJ databases">
        <title>Draft Genome Sequences of the Obligatory Marine Myxobacteria Enhygromyxa salina SWB005.</title>
        <authorList>
            <person name="Poehlein A."/>
            <person name="Moghaddam J.A."/>
            <person name="Harms H."/>
            <person name="Alanjari M."/>
            <person name="Koenig G.M."/>
            <person name="Daniel R."/>
            <person name="Schaeberle T.F."/>
        </authorList>
    </citation>
    <scope>NUCLEOTIDE SEQUENCE [LARGE SCALE GENOMIC DNA]</scope>
    <source>
        <strain evidence="2 3">SWB005</strain>
    </source>
</reference>
<keyword evidence="1" id="KW-0812">Transmembrane</keyword>
<protein>
    <submittedName>
        <fullName evidence="2">Uncharacterized protein</fullName>
    </submittedName>
</protein>